<sequence>MASEYEDEFHLSLMSLDAETQRFSDEAYAGSLQLQEIIFSSIKSSPSRTNPFSLSTTNSSSLSANSSPYNPKTTHKRGFSLFTWLSEKNRRKETETGSSSSGFFCDICTDHKAYEGKFSNPICSHSYCKDCIVRHIESRLQENHTMISCPSPSCKQFLERESCKSFVPKSAFERWGAALSEASILGISKFYCPFKDCSELLEFDGDRNGSIKESECPYCNRLFCARCRVAWHHGLECWEFEKVREDERGRNDILFLTLAEGQKWKKCPNCKIYVEKKEGCPHITCRCKYEFCYNCGSSWSDAHRCR</sequence>
<evidence type="ECO:0000256" key="6">
    <source>
        <dbReference type="ARBA" id="ARBA00022679"/>
    </source>
</evidence>
<keyword evidence="17" id="KW-1185">Reference proteome</keyword>
<evidence type="ECO:0000256" key="1">
    <source>
        <dbReference type="ARBA" id="ARBA00001798"/>
    </source>
</evidence>
<dbReference type="OMA" id="PQTEMPW"/>
<evidence type="ECO:0000259" key="15">
    <source>
        <dbReference type="PROSITE" id="PS51873"/>
    </source>
</evidence>
<dbReference type="GO" id="GO:0006511">
    <property type="term" value="P:ubiquitin-dependent protein catabolic process"/>
    <property type="evidence" value="ECO:0000318"/>
    <property type="project" value="GO_Central"/>
</dbReference>
<dbReference type="SMART" id="SM00647">
    <property type="entry name" value="IBR"/>
    <property type="match status" value="2"/>
</dbReference>
<dbReference type="HOGENOM" id="CLU_022048_3_1_1"/>
<dbReference type="PANTHER" id="PTHR11685">
    <property type="entry name" value="RBR FAMILY RING FINGER AND IBR DOMAIN-CONTAINING"/>
    <property type="match status" value="1"/>
</dbReference>
<dbReference type="GO" id="GO:0016567">
    <property type="term" value="P:protein ubiquitination"/>
    <property type="evidence" value="ECO:0007669"/>
    <property type="project" value="InterPro"/>
</dbReference>
<dbReference type="eggNOG" id="KOG1812">
    <property type="taxonomic scope" value="Eukaryota"/>
</dbReference>
<evidence type="ECO:0000313" key="16">
    <source>
        <dbReference type="EMBL" id="ERM96072.1"/>
    </source>
</evidence>
<evidence type="ECO:0000256" key="2">
    <source>
        <dbReference type="ARBA" id="ARBA00001947"/>
    </source>
</evidence>
<dbReference type="Gene3D" id="1.20.120.1750">
    <property type="match status" value="1"/>
</dbReference>
<dbReference type="OrthoDB" id="10009520at2759"/>
<evidence type="ECO:0000256" key="12">
    <source>
        <dbReference type="PROSITE-ProRule" id="PRU00175"/>
    </source>
</evidence>
<dbReference type="STRING" id="13333.W1NJV9"/>
<comment type="cofactor">
    <cofactor evidence="2">
        <name>Zn(2+)</name>
        <dbReference type="ChEBI" id="CHEBI:29105"/>
    </cofactor>
</comment>
<dbReference type="InterPro" id="IPR031127">
    <property type="entry name" value="E3_UB_ligase_RBR"/>
</dbReference>
<dbReference type="InterPro" id="IPR017907">
    <property type="entry name" value="Znf_RING_CS"/>
</dbReference>
<dbReference type="EMBL" id="KI397331">
    <property type="protein sequence ID" value="ERM96072.1"/>
    <property type="molecule type" value="Genomic_DNA"/>
</dbReference>
<keyword evidence="8" id="KW-0677">Repeat</keyword>
<comment type="catalytic activity">
    <reaction evidence="1">
        <text>[E2 ubiquitin-conjugating enzyme]-S-ubiquitinyl-L-cysteine + [acceptor protein]-L-lysine = [E2 ubiquitin-conjugating enzyme]-L-cysteine + [acceptor protein]-N(6)-ubiquitinyl-L-lysine.</text>
        <dbReference type="EC" id="2.3.2.31"/>
    </reaction>
</comment>
<dbReference type="GO" id="GO:0061630">
    <property type="term" value="F:ubiquitin protein ligase activity"/>
    <property type="evidence" value="ECO:0000318"/>
    <property type="project" value="GO_Central"/>
</dbReference>
<keyword evidence="10" id="KW-0833">Ubl conjugation pathway</keyword>
<keyword evidence="7" id="KW-0479">Metal-binding</keyword>
<feature type="region of interest" description="Disordered" evidence="13">
    <location>
        <begin position="44"/>
        <end position="71"/>
    </location>
</feature>
<evidence type="ECO:0000313" key="17">
    <source>
        <dbReference type="Proteomes" id="UP000017836"/>
    </source>
</evidence>
<dbReference type="CDD" id="cd22582">
    <property type="entry name" value="BRcat_RBR_unk"/>
    <property type="match status" value="1"/>
</dbReference>
<feature type="domain" description="RING-type" evidence="15">
    <location>
        <begin position="101"/>
        <end position="306"/>
    </location>
</feature>
<evidence type="ECO:0000256" key="11">
    <source>
        <dbReference type="ARBA" id="ARBA00022833"/>
    </source>
</evidence>
<dbReference type="GO" id="GO:0031624">
    <property type="term" value="F:ubiquitin conjugating enzyme binding"/>
    <property type="evidence" value="ECO:0000318"/>
    <property type="project" value="GO_Central"/>
</dbReference>
<organism evidence="16 17">
    <name type="scientific">Amborella trichopoda</name>
    <dbReference type="NCBI Taxonomy" id="13333"/>
    <lineage>
        <taxon>Eukaryota</taxon>
        <taxon>Viridiplantae</taxon>
        <taxon>Streptophyta</taxon>
        <taxon>Embryophyta</taxon>
        <taxon>Tracheophyta</taxon>
        <taxon>Spermatophyta</taxon>
        <taxon>Magnoliopsida</taxon>
        <taxon>Amborellales</taxon>
        <taxon>Amborellaceae</taxon>
        <taxon>Amborella</taxon>
    </lineage>
</organism>
<dbReference type="InterPro" id="IPR001841">
    <property type="entry name" value="Znf_RING"/>
</dbReference>
<dbReference type="AlphaFoldDB" id="W1NJV9"/>
<dbReference type="PROSITE" id="PS00518">
    <property type="entry name" value="ZF_RING_1"/>
    <property type="match status" value="1"/>
</dbReference>
<dbReference type="Proteomes" id="UP000017836">
    <property type="component" value="Unassembled WGS sequence"/>
</dbReference>
<feature type="compositionally biased region" description="Low complexity" evidence="13">
    <location>
        <begin position="53"/>
        <end position="67"/>
    </location>
</feature>
<dbReference type="Gramene" id="ERM96072">
    <property type="protein sequence ID" value="ERM96072"/>
    <property type="gene ID" value="AMTR_s00129p00116540"/>
</dbReference>
<comment type="similarity">
    <text evidence="4">Belongs to the RBR family. Ariadne subfamily.</text>
</comment>
<comment type="function">
    <text evidence="3">Might act as an E3 ubiquitin-protein ligase, or as part of E3 complex, which accepts ubiquitin from specific E2 ubiquitin-conjugating enzymes and then transfers it to substrates.</text>
</comment>
<evidence type="ECO:0000256" key="9">
    <source>
        <dbReference type="ARBA" id="ARBA00022771"/>
    </source>
</evidence>
<evidence type="ECO:0000256" key="10">
    <source>
        <dbReference type="ARBA" id="ARBA00022786"/>
    </source>
</evidence>
<dbReference type="PROSITE" id="PS50089">
    <property type="entry name" value="ZF_RING_2"/>
    <property type="match status" value="1"/>
</dbReference>
<dbReference type="InterPro" id="IPR044066">
    <property type="entry name" value="TRIAD_supradom"/>
</dbReference>
<dbReference type="CDD" id="cd22584">
    <property type="entry name" value="Rcat_RBR_unk"/>
    <property type="match status" value="1"/>
</dbReference>
<dbReference type="GO" id="GO:0005737">
    <property type="term" value="C:cytoplasm"/>
    <property type="evidence" value="ECO:0000318"/>
    <property type="project" value="GO_Central"/>
</dbReference>
<accession>W1NJV9</accession>
<dbReference type="SUPFAM" id="SSF57850">
    <property type="entry name" value="RING/U-box"/>
    <property type="match status" value="3"/>
</dbReference>
<gene>
    <name evidence="16" type="ORF">AMTR_s00129p00116540</name>
</gene>
<protein>
    <recommendedName>
        <fullName evidence="5">RBR-type E3 ubiquitin transferase</fullName>
        <ecNumber evidence="5">2.3.2.31</ecNumber>
    </recommendedName>
</protein>
<evidence type="ECO:0000256" key="4">
    <source>
        <dbReference type="ARBA" id="ARBA00005884"/>
    </source>
</evidence>
<feature type="domain" description="RING-type" evidence="14">
    <location>
        <begin position="105"/>
        <end position="150"/>
    </location>
</feature>
<evidence type="ECO:0000256" key="7">
    <source>
        <dbReference type="ARBA" id="ARBA00022723"/>
    </source>
</evidence>
<dbReference type="GO" id="GO:0000151">
    <property type="term" value="C:ubiquitin ligase complex"/>
    <property type="evidence" value="ECO:0000318"/>
    <property type="project" value="GO_Central"/>
</dbReference>
<evidence type="ECO:0000256" key="3">
    <source>
        <dbReference type="ARBA" id="ARBA00003976"/>
    </source>
</evidence>
<evidence type="ECO:0000256" key="8">
    <source>
        <dbReference type="ARBA" id="ARBA00022737"/>
    </source>
</evidence>
<evidence type="ECO:0000256" key="5">
    <source>
        <dbReference type="ARBA" id="ARBA00012251"/>
    </source>
</evidence>
<dbReference type="EC" id="2.3.2.31" evidence="5"/>
<evidence type="ECO:0000256" key="13">
    <source>
        <dbReference type="SAM" id="MobiDB-lite"/>
    </source>
</evidence>
<evidence type="ECO:0000259" key="14">
    <source>
        <dbReference type="PROSITE" id="PS50089"/>
    </source>
</evidence>
<proteinExistence type="inferred from homology"/>
<keyword evidence="6" id="KW-0808">Transferase</keyword>
<dbReference type="InterPro" id="IPR002867">
    <property type="entry name" value="IBR_dom"/>
</dbReference>
<dbReference type="FunFam" id="3.30.40.10:FF:000230">
    <property type="entry name" value="RBR-type E3 ubiquitin transferase"/>
    <property type="match status" value="1"/>
</dbReference>
<dbReference type="Pfam" id="PF01485">
    <property type="entry name" value="IBR"/>
    <property type="match status" value="2"/>
</dbReference>
<dbReference type="Gene3D" id="3.30.40.10">
    <property type="entry name" value="Zinc/RING finger domain, C3HC4 (zinc finger)"/>
    <property type="match status" value="1"/>
</dbReference>
<dbReference type="GO" id="GO:0008270">
    <property type="term" value="F:zinc ion binding"/>
    <property type="evidence" value="ECO:0007669"/>
    <property type="project" value="UniProtKB-KW"/>
</dbReference>
<reference evidence="17" key="1">
    <citation type="journal article" date="2013" name="Science">
        <title>The Amborella genome and the evolution of flowering plants.</title>
        <authorList>
            <consortium name="Amborella Genome Project"/>
        </authorList>
    </citation>
    <scope>NUCLEOTIDE SEQUENCE [LARGE SCALE GENOMIC DNA]</scope>
</reference>
<dbReference type="InterPro" id="IPR013083">
    <property type="entry name" value="Znf_RING/FYVE/PHD"/>
</dbReference>
<dbReference type="PROSITE" id="PS51873">
    <property type="entry name" value="TRIAD"/>
    <property type="match status" value="1"/>
</dbReference>
<keyword evidence="11" id="KW-0862">Zinc</keyword>
<keyword evidence="9 12" id="KW-0863">Zinc-finger</keyword>
<name>W1NJV9_AMBTC</name>